<evidence type="ECO:0000256" key="1">
    <source>
        <dbReference type="ARBA" id="ARBA00022723"/>
    </source>
</evidence>
<evidence type="ECO:0000256" key="2">
    <source>
        <dbReference type="ARBA" id="ARBA00022771"/>
    </source>
</evidence>
<keyword evidence="1" id="KW-0479">Metal-binding</keyword>
<evidence type="ECO:0000313" key="7">
    <source>
        <dbReference type="Proteomes" id="UP000325440"/>
    </source>
</evidence>
<evidence type="ECO:0000259" key="5">
    <source>
        <dbReference type="PROSITE" id="PS51800"/>
    </source>
</evidence>
<keyword evidence="7" id="KW-1185">Reference proteome</keyword>
<keyword evidence="3" id="KW-0862">Zinc</keyword>
<accession>A0A5E4NT95</accession>
<sequence length="174" mass="20360">MELNNFSKDSTLVLCKFNKHHKMLPKKLELHLLRCPDRPKHYSNCFYNNLHMMPNSELEKHYETCPNKILLDEYLVKSKNVVRPNIPITAEPPPRGDEEESWDQPNENKTNVLETIKQIPNFMKPIVGLTKSQRKKYRQQAHQNFSNVDLSFNPDVTINERIIREASGSGSKME</sequence>
<organism evidence="6 7">
    <name type="scientific">Cinara cedri</name>
    <dbReference type="NCBI Taxonomy" id="506608"/>
    <lineage>
        <taxon>Eukaryota</taxon>
        <taxon>Metazoa</taxon>
        <taxon>Ecdysozoa</taxon>
        <taxon>Arthropoda</taxon>
        <taxon>Hexapoda</taxon>
        <taxon>Insecta</taxon>
        <taxon>Pterygota</taxon>
        <taxon>Neoptera</taxon>
        <taxon>Paraneoptera</taxon>
        <taxon>Hemiptera</taxon>
        <taxon>Sternorrhyncha</taxon>
        <taxon>Aphidomorpha</taxon>
        <taxon>Aphidoidea</taxon>
        <taxon>Aphididae</taxon>
        <taxon>Lachninae</taxon>
        <taxon>Cinara</taxon>
    </lineage>
</organism>
<feature type="region of interest" description="Disordered" evidence="4">
    <location>
        <begin position="86"/>
        <end position="107"/>
    </location>
</feature>
<dbReference type="Pfam" id="PF05253">
    <property type="entry name" value="zf-U11-48K"/>
    <property type="match status" value="1"/>
</dbReference>
<dbReference type="InterPro" id="IPR022776">
    <property type="entry name" value="TRM13/UPF0224_CHHC_Znf_dom"/>
</dbReference>
<evidence type="ECO:0000256" key="3">
    <source>
        <dbReference type="ARBA" id="ARBA00022833"/>
    </source>
</evidence>
<dbReference type="GO" id="GO:0008270">
    <property type="term" value="F:zinc ion binding"/>
    <property type="evidence" value="ECO:0007669"/>
    <property type="project" value="UniProtKB-KW"/>
</dbReference>
<gene>
    <name evidence="6" type="ORF">CINCED_3A009287</name>
</gene>
<dbReference type="AlphaFoldDB" id="A0A5E4NT95"/>
<evidence type="ECO:0000256" key="4">
    <source>
        <dbReference type="SAM" id="MobiDB-lite"/>
    </source>
</evidence>
<reference evidence="6 7" key="1">
    <citation type="submission" date="2019-08" db="EMBL/GenBank/DDBJ databases">
        <authorList>
            <person name="Alioto T."/>
            <person name="Alioto T."/>
            <person name="Gomez Garrido J."/>
        </authorList>
    </citation>
    <scope>NUCLEOTIDE SEQUENCE [LARGE SCALE GENOMIC DNA]</scope>
</reference>
<proteinExistence type="predicted"/>
<dbReference type="Proteomes" id="UP000325440">
    <property type="component" value="Unassembled WGS sequence"/>
</dbReference>
<dbReference type="OrthoDB" id="5839404at2759"/>
<evidence type="ECO:0000313" key="6">
    <source>
        <dbReference type="EMBL" id="VVC45573.1"/>
    </source>
</evidence>
<dbReference type="EMBL" id="CABPRJ010002406">
    <property type="protein sequence ID" value="VVC45573.1"/>
    <property type="molecule type" value="Genomic_DNA"/>
</dbReference>
<dbReference type="PROSITE" id="PS51800">
    <property type="entry name" value="ZF_CHHC_U11_48K"/>
    <property type="match status" value="1"/>
</dbReference>
<keyword evidence="2" id="KW-0863">Zinc-finger</keyword>
<feature type="domain" description="CHHC U11-48K-type" evidence="5">
    <location>
        <begin position="12"/>
        <end position="39"/>
    </location>
</feature>
<name>A0A5E4NT95_9HEMI</name>
<protein>
    <submittedName>
        <fullName evidence="6">TRM13/UPF0224 family, U11-48K-like CHHC zinc finger domain</fullName>
    </submittedName>
</protein>